<keyword evidence="3" id="KW-0560">Oxidoreductase</keyword>
<keyword evidence="6" id="KW-0472">Membrane</keyword>
<dbReference type="PANTHER" id="PTHR13887">
    <property type="entry name" value="GLUTATHIONE S-TRANSFERASE KAPPA"/>
    <property type="match status" value="1"/>
</dbReference>
<dbReference type="Gene3D" id="3.40.30.10">
    <property type="entry name" value="Glutaredoxin"/>
    <property type="match status" value="1"/>
</dbReference>
<evidence type="ECO:0000256" key="6">
    <source>
        <dbReference type="SAM" id="Phobius"/>
    </source>
</evidence>
<evidence type="ECO:0000313" key="8">
    <source>
        <dbReference type="EMBL" id="OGF28616.1"/>
    </source>
</evidence>
<feature type="transmembrane region" description="Helical" evidence="6">
    <location>
        <begin position="12"/>
        <end position="39"/>
    </location>
</feature>
<keyword evidence="5" id="KW-0676">Redox-active center</keyword>
<feature type="domain" description="Thioredoxin" evidence="7">
    <location>
        <begin position="43"/>
        <end position="249"/>
    </location>
</feature>
<keyword evidence="6" id="KW-0812">Transmembrane</keyword>
<dbReference type="Pfam" id="PF13462">
    <property type="entry name" value="Thioredoxin_4"/>
    <property type="match status" value="1"/>
</dbReference>
<keyword evidence="6" id="KW-1133">Transmembrane helix</keyword>
<evidence type="ECO:0000256" key="4">
    <source>
        <dbReference type="ARBA" id="ARBA00023157"/>
    </source>
</evidence>
<organism evidence="8 9">
    <name type="scientific">Candidatus Falkowbacteria bacterium RIFOXYA2_FULL_47_9</name>
    <dbReference type="NCBI Taxonomy" id="1797995"/>
    <lineage>
        <taxon>Bacteria</taxon>
        <taxon>Candidatus Falkowiibacteriota</taxon>
    </lineage>
</organism>
<evidence type="ECO:0000256" key="5">
    <source>
        <dbReference type="ARBA" id="ARBA00023284"/>
    </source>
</evidence>
<dbReference type="SUPFAM" id="SSF52833">
    <property type="entry name" value="Thioredoxin-like"/>
    <property type="match status" value="1"/>
</dbReference>
<dbReference type="PANTHER" id="PTHR13887:SF14">
    <property type="entry name" value="DISULFIDE BOND FORMATION PROTEIN D"/>
    <property type="match status" value="1"/>
</dbReference>
<dbReference type="GO" id="GO:0016491">
    <property type="term" value="F:oxidoreductase activity"/>
    <property type="evidence" value="ECO:0007669"/>
    <property type="project" value="UniProtKB-KW"/>
</dbReference>
<evidence type="ECO:0000313" key="9">
    <source>
        <dbReference type="Proteomes" id="UP000178925"/>
    </source>
</evidence>
<dbReference type="InterPro" id="IPR036249">
    <property type="entry name" value="Thioredoxin-like_sf"/>
</dbReference>
<keyword evidence="4" id="KW-1015">Disulfide bond</keyword>
<dbReference type="InterPro" id="IPR013766">
    <property type="entry name" value="Thioredoxin_domain"/>
</dbReference>
<evidence type="ECO:0000256" key="3">
    <source>
        <dbReference type="ARBA" id="ARBA00023002"/>
    </source>
</evidence>
<evidence type="ECO:0000256" key="1">
    <source>
        <dbReference type="ARBA" id="ARBA00005791"/>
    </source>
</evidence>
<reference evidence="8 9" key="1">
    <citation type="journal article" date="2016" name="Nat. Commun.">
        <title>Thousands of microbial genomes shed light on interconnected biogeochemical processes in an aquifer system.</title>
        <authorList>
            <person name="Anantharaman K."/>
            <person name="Brown C.T."/>
            <person name="Hug L.A."/>
            <person name="Sharon I."/>
            <person name="Castelle C.J."/>
            <person name="Probst A.J."/>
            <person name="Thomas B.C."/>
            <person name="Singh A."/>
            <person name="Wilkins M.J."/>
            <person name="Karaoz U."/>
            <person name="Brodie E.L."/>
            <person name="Williams K.H."/>
            <person name="Hubbard S.S."/>
            <person name="Banfield J.F."/>
        </authorList>
    </citation>
    <scope>NUCLEOTIDE SEQUENCE [LARGE SCALE GENOMIC DNA]</scope>
</reference>
<sequence length="250" mass="27272">MTRKRITANTAYTRTFIILSLGAFLLFAVFLFVVIPLLFGTRAKQQTAAPNMYLKNTDAGADPLLTAVPQLKDIIAGPVLSAPDPAFGPADAPVSITVYTNFSCWYCGQTVALAQKVQAEFPERVRVLHKDFPNANKAYASYQAAIAGRCAQAQNKFWDVSARLYENYNELSKDTFLTIAKNAGLNVTQFENCLDAKTTPPVVPAIDDDIAEANALGIVGVPLVYVNNRELPAELTSEELKAAVERELSH</sequence>
<name>A0A1F5SPZ5_9BACT</name>
<gene>
    <name evidence="8" type="ORF">A2242_04725</name>
</gene>
<accession>A0A1F5SPZ5</accession>
<dbReference type="STRING" id="1797995.A2242_04725"/>
<comment type="similarity">
    <text evidence="1">Belongs to the thioredoxin family. DsbA subfamily.</text>
</comment>
<dbReference type="AlphaFoldDB" id="A0A1F5SPZ5"/>
<evidence type="ECO:0000259" key="7">
    <source>
        <dbReference type="PROSITE" id="PS51352"/>
    </source>
</evidence>
<dbReference type="InterPro" id="IPR012336">
    <property type="entry name" value="Thioredoxin-like_fold"/>
</dbReference>
<dbReference type="EMBL" id="MFGC01000008">
    <property type="protein sequence ID" value="OGF28616.1"/>
    <property type="molecule type" value="Genomic_DNA"/>
</dbReference>
<protein>
    <recommendedName>
        <fullName evidence="7">Thioredoxin domain-containing protein</fullName>
    </recommendedName>
</protein>
<dbReference type="Proteomes" id="UP000178925">
    <property type="component" value="Unassembled WGS sequence"/>
</dbReference>
<keyword evidence="2" id="KW-0732">Signal</keyword>
<comment type="caution">
    <text evidence="8">The sequence shown here is derived from an EMBL/GenBank/DDBJ whole genome shotgun (WGS) entry which is preliminary data.</text>
</comment>
<dbReference type="PROSITE" id="PS51352">
    <property type="entry name" value="THIOREDOXIN_2"/>
    <property type="match status" value="1"/>
</dbReference>
<proteinExistence type="inferred from homology"/>
<evidence type="ECO:0000256" key="2">
    <source>
        <dbReference type="ARBA" id="ARBA00022729"/>
    </source>
</evidence>